<dbReference type="Proteomes" id="UP000198761">
    <property type="component" value="Unassembled WGS sequence"/>
</dbReference>
<dbReference type="STRING" id="933059.SAMN04488103_10349"/>
<dbReference type="EMBL" id="FOCE01000003">
    <property type="protein sequence ID" value="SEN07467.1"/>
    <property type="molecule type" value="Genomic_DNA"/>
</dbReference>
<organism evidence="2 3">
    <name type="scientific">Gemmobacter aquatilis</name>
    <dbReference type="NCBI Taxonomy" id="933059"/>
    <lineage>
        <taxon>Bacteria</taxon>
        <taxon>Pseudomonadati</taxon>
        <taxon>Pseudomonadota</taxon>
        <taxon>Alphaproteobacteria</taxon>
        <taxon>Rhodobacterales</taxon>
        <taxon>Paracoccaceae</taxon>
        <taxon>Gemmobacter</taxon>
    </lineage>
</organism>
<proteinExistence type="predicted"/>
<evidence type="ECO:0000256" key="1">
    <source>
        <dbReference type="SAM" id="SignalP"/>
    </source>
</evidence>
<dbReference type="AlphaFoldDB" id="A0A1H8DLR4"/>
<evidence type="ECO:0000313" key="2">
    <source>
        <dbReference type="EMBL" id="SEN07467.1"/>
    </source>
</evidence>
<keyword evidence="3" id="KW-1185">Reference proteome</keyword>
<dbReference type="RefSeq" id="WP_091299327.1">
    <property type="nucleotide sequence ID" value="NZ_FOCE01000003.1"/>
</dbReference>
<feature type="signal peptide" evidence="1">
    <location>
        <begin position="1"/>
        <end position="18"/>
    </location>
</feature>
<sequence>MFPLRPLLPCLLALAACAPMPRIDTPEAVGRGAPPVILPLDDLLRQAQPGLAAAALASESSLNARAAALRARAALMRGPVNDPETRARLLLAAAG</sequence>
<dbReference type="PROSITE" id="PS51257">
    <property type="entry name" value="PROKAR_LIPOPROTEIN"/>
    <property type="match status" value="1"/>
</dbReference>
<evidence type="ECO:0000313" key="3">
    <source>
        <dbReference type="Proteomes" id="UP000198761"/>
    </source>
</evidence>
<feature type="chain" id="PRO_5011565289" evidence="1">
    <location>
        <begin position="19"/>
        <end position="95"/>
    </location>
</feature>
<reference evidence="2 3" key="1">
    <citation type="submission" date="2016-10" db="EMBL/GenBank/DDBJ databases">
        <authorList>
            <person name="de Groot N.N."/>
        </authorList>
    </citation>
    <scope>NUCLEOTIDE SEQUENCE [LARGE SCALE GENOMIC DNA]</scope>
    <source>
        <strain evidence="2 3">DSM 3857</strain>
    </source>
</reference>
<keyword evidence="1" id="KW-0732">Signal</keyword>
<gene>
    <name evidence="2" type="ORF">SAMN04488103_10349</name>
</gene>
<protein>
    <submittedName>
        <fullName evidence="2">Uncharacterized protein</fullName>
    </submittedName>
</protein>
<name>A0A1H8DLR4_9RHOB</name>
<accession>A0A1H8DLR4</accession>